<sequence>MESKLNKIIFPSPEPFRQKDASGWVCGFLTYYLNSNAVPSCRFCLPGSLFTFSGSRKMRKKKKKVRPRKRPSEKKIFLPFTSRISWKKKFPASIFLPPASLLSTQKKL</sequence>
<dbReference type="AlphaFoldDB" id="A0A7S4VIV5"/>
<name>A0A7S4VIV5_9STRA</name>
<reference evidence="1" key="1">
    <citation type="submission" date="2021-01" db="EMBL/GenBank/DDBJ databases">
        <authorList>
            <person name="Corre E."/>
            <person name="Pelletier E."/>
            <person name="Niang G."/>
            <person name="Scheremetjew M."/>
            <person name="Finn R."/>
            <person name="Kale V."/>
            <person name="Holt S."/>
            <person name="Cochrane G."/>
            <person name="Meng A."/>
            <person name="Brown T."/>
            <person name="Cohen L."/>
        </authorList>
    </citation>
    <scope>NUCLEOTIDE SEQUENCE</scope>
    <source>
        <strain evidence="1">GSO104</strain>
    </source>
</reference>
<organism evidence="1">
    <name type="scientific">Ditylum brightwellii</name>
    <dbReference type="NCBI Taxonomy" id="49249"/>
    <lineage>
        <taxon>Eukaryota</taxon>
        <taxon>Sar</taxon>
        <taxon>Stramenopiles</taxon>
        <taxon>Ochrophyta</taxon>
        <taxon>Bacillariophyta</taxon>
        <taxon>Mediophyceae</taxon>
        <taxon>Lithodesmiophycidae</taxon>
        <taxon>Lithodesmiales</taxon>
        <taxon>Lithodesmiaceae</taxon>
        <taxon>Ditylum</taxon>
    </lineage>
</organism>
<evidence type="ECO:0000313" key="1">
    <source>
        <dbReference type="EMBL" id="CAE4632164.1"/>
    </source>
</evidence>
<proteinExistence type="predicted"/>
<accession>A0A7S4VIV5</accession>
<gene>
    <name evidence="1" type="ORF">DBRI00130_LOCUS28009</name>
</gene>
<protein>
    <submittedName>
        <fullName evidence="1">Uncharacterized protein</fullName>
    </submittedName>
</protein>
<dbReference type="EMBL" id="HBNS01035863">
    <property type="protein sequence ID" value="CAE4632164.1"/>
    <property type="molecule type" value="Transcribed_RNA"/>
</dbReference>